<dbReference type="AlphaFoldDB" id="A0A3B0IYU9"/>
<sequence>MSNIDTKEYDLALGDTTVKLFIKSSDTSGINFINVHQNEVTSKEAGENIIEEFGGRMLYITHGDGTPRNVEFYLNGERYEFDPNRMFDDVGAEASLREFGNFSEDALRITRNFAEKILDFLLPGQDHVIALHNNHNSPSYSFKSYFSPPLSHDVLKIYPEVCPENGTGEFFYTTDEGWFNALKQKEIFNIVLQNNKAVEDDGSLSVYASKNHIQYSNVEAQHGHLEQQIDMLSAMHSVLFPNANQPLFIDL</sequence>
<dbReference type="EMBL" id="OUNE01000060">
    <property type="protein sequence ID" value="SPP32926.1"/>
    <property type="molecule type" value="Genomic_DNA"/>
</dbReference>
<evidence type="ECO:0000313" key="1">
    <source>
        <dbReference type="EMBL" id="SPP32926.1"/>
    </source>
</evidence>
<protein>
    <submittedName>
        <fullName evidence="1">Uncharacterized protein</fullName>
    </submittedName>
</protein>
<accession>A0A3B0IYU9</accession>
<proteinExistence type="predicted"/>
<name>A0A3B0IYU9_9RICK</name>
<gene>
    <name evidence="1" type="ORF">WBAD_0346</name>
</gene>
<reference evidence="1" key="1">
    <citation type="submission" date="2018-04" db="EMBL/GenBank/DDBJ databases">
        <authorList>
            <person name="Go L.Y."/>
            <person name="Mitchell J.A."/>
        </authorList>
    </citation>
    <scope>NUCLEOTIDE SEQUENCE</scope>
    <source>
        <strain evidence="1">WBAD</strain>
    </source>
</reference>
<organism evidence="1">
    <name type="scientific">Wolbachia endosymbiont of Aleurodicus dispersus</name>
    <dbReference type="NCBI Taxonomy" id="1288877"/>
    <lineage>
        <taxon>Bacteria</taxon>
        <taxon>Pseudomonadati</taxon>
        <taxon>Pseudomonadota</taxon>
        <taxon>Alphaproteobacteria</taxon>
        <taxon>Rickettsiales</taxon>
        <taxon>Anaplasmataceae</taxon>
        <taxon>Wolbachieae</taxon>
        <taxon>Wolbachia</taxon>
    </lineage>
</organism>